<sequence>MRDAIGGELDDAIKNSVVRCIAARGATEATKDSALVAIILNDEGLPAARAFHEALESGATEALKAMRDSGHFVDVAATGRLKRTYFRSQHYRVPTDATSPPNVAPIDSDCKGKAMLYAGAAVPGSYDEWVPVLTSEAELDFLERFNFVGSSYGQVSASTMDDFAGKDGTLVCGLHIVPHALEARDIREAFYKDKMEDKHADFLASKVTISDTYIVTTDERTGVPAGGL</sequence>
<accession>A0A7S3BP25</accession>
<dbReference type="AlphaFoldDB" id="A0A7S3BP25"/>
<proteinExistence type="predicted"/>
<name>A0A7S3BP25_9VIRI</name>
<evidence type="ECO:0000313" key="1">
    <source>
        <dbReference type="EMBL" id="CAE0140047.1"/>
    </source>
</evidence>
<protein>
    <submittedName>
        <fullName evidence="1">Uncharacterized protein</fullName>
    </submittedName>
</protein>
<dbReference type="EMBL" id="HBHY01011889">
    <property type="protein sequence ID" value="CAE0140047.1"/>
    <property type="molecule type" value="Transcribed_RNA"/>
</dbReference>
<gene>
    <name evidence="1" type="ORF">PSIN1315_LOCUS7665</name>
</gene>
<reference evidence="1" key="1">
    <citation type="submission" date="2021-01" db="EMBL/GenBank/DDBJ databases">
        <authorList>
            <person name="Corre E."/>
            <person name="Pelletier E."/>
            <person name="Niang G."/>
            <person name="Scheremetjew M."/>
            <person name="Finn R."/>
            <person name="Kale V."/>
            <person name="Holt S."/>
            <person name="Cochrane G."/>
            <person name="Meng A."/>
            <person name="Brown T."/>
            <person name="Cohen L."/>
        </authorList>
    </citation>
    <scope>NUCLEOTIDE SEQUENCE</scope>
    <source>
        <strain evidence="1">RCC927</strain>
    </source>
</reference>
<organism evidence="1">
    <name type="scientific">Prasinoderma singulare</name>
    <dbReference type="NCBI Taxonomy" id="676789"/>
    <lineage>
        <taxon>Eukaryota</taxon>
        <taxon>Viridiplantae</taxon>
        <taxon>Prasinodermophyta</taxon>
        <taxon>Prasinodermophyceae</taxon>
        <taxon>Prasinodermales</taxon>
        <taxon>Prasinodermaceae</taxon>
        <taxon>Prasinoderma</taxon>
    </lineage>
</organism>